<dbReference type="HOGENOM" id="CLU_040397_3_0_6"/>
<evidence type="ECO:0000313" key="3">
    <source>
        <dbReference type="EMBL" id="ABZ76770.1"/>
    </source>
</evidence>
<sequence length="172" mass="18556">MVIVTMKTPILSLFKDNRLVTATVSALGATLCIWTLAAIDTGMDSPYVLIAPFGATMVLIFGVHHSPLAQPKNVILGHIITAIVGLLFVNYLPVTSLTLGLAVGFGLFFMLLFDVTHPPAGGNPLLIMLGGHTSWTFLLHPILIGTLAIVALAVLYHRLIPGHIYPYFEKKE</sequence>
<keyword evidence="1" id="KW-0472">Membrane</keyword>
<evidence type="ECO:0000259" key="2">
    <source>
        <dbReference type="Pfam" id="PF04982"/>
    </source>
</evidence>
<gene>
    <name evidence="3" type="ordered locus">Shal_2211</name>
</gene>
<feature type="transmembrane region" description="Helical" evidence="1">
    <location>
        <begin position="75"/>
        <end position="92"/>
    </location>
</feature>
<dbReference type="PANTHER" id="PTHR33741:SF5">
    <property type="entry name" value="TRANSMEMBRANE PROTEIN DDB_G0269096-RELATED"/>
    <property type="match status" value="1"/>
</dbReference>
<dbReference type="eggNOG" id="COG3448">
    <property type="taxonomic scope" value="Bacteria"/>
</dbReference>
<reference evidence="3" key="1">
    <citation type="submission" date="2008-01" db="EMBL/GenBank/DDBJ databases">
        <title>Complete sequence of Shewanella halifaxensis HAW-EB4.</title>
        <authorList>
            <consortium name="US DOE Joint Genome Institute"/>
            <person name="Copeland A."/>
            <person name="Lucas S."/>
            <person name="Lapidus A."/>
            <person name="Glavina del Rio T."/>
            <person name="Dalin E."/>
            <person name="Tice H."/>
            <person name="Bruce D."/>
            <person name="Goodwin L."/>
            <person name="Pitluck S."/>
            <person name="Sims D."/>
            <person name="Brettin T."/>
            <person name="Detter J.C."/>
            <person name="Han C."/>
            <person name="Kuske C.R."/>
            <person name="Schmutz J."/>
            <person name="Larimer F."/>
            <person name="Land M."/>
            <person name="Hauser L."/>
            <person name="Kyrpides N."/>
            <person name="Kim E."/>
            <person name="Zhao J.-S."/>
            <person name="Richardson P."/>
        </authorList>
    </citation>
    <scope>NUCLEOTIDE SEQUENCE [LARGE SCALE GENOMIC DNA]</scope>
    <source>
        <strain evidence="3">HAW-EB4</strain>
    </source>
</reference>
<feature type="transmembrane region" description="Helical" evidence="1">
    <location>
        <begin position="99"/>
        <end position="117"/>
    </location>
</feature>
<proteinExistence type="predicted"/>
<name>B0TUP2_SHEHH</name>
<feature type="transmembrane region" description="Helical" evidence="1">
    <location>
        <begin position="20"/>
        <end position="39"/>
    </location>
</feature>
<dbReference type="InterPro" id="IPR007065">
    <property type="entry name" value="HPP"/>
</dbReference>
<dbReference type="AlphaFoldDB" id="B0TUP2"/>
<feature type="transmembrane region" description="Helical" evidence="1">
    <location>
        <begin position="137"/>
        <end position="156"/>
    </location>
</feature>
<dbReference type="Proteomes" id="UP000001317">
    <property type="component" value="Chromosome"/>
</dbReference>
<protein>
    <submittedName>
        <fullName evidence="3">HPP family protein</fullName>
    </submittedName>
</protein>
<dbReference type="PANTHER" id="PTHR33741">
    <property type="entry name" value="TRANSMEMBRANE PROTEIN DDB_G0269096-RELATED"/>
    <property type="match status" value="1"/>
</dbReference>
<feature type="transmembrane region" description="Helical" evidence="1">
    <location>
        <begin position="46"/>
        <end position="63"/>
    </location>
</feature>
<keyword evidence="4" id="KW-1185">Reference proteome</keyword>
<evidence type="ECO:0000256" key="1">
    <source>
        <dbReference type="SAM" id="Phobius"/>
    </source>
</evidence>
<accession>B0TUP2</accession>
<organism evidence="3 4">
    <name type="scientific">Shewanella halifaxensis (strain HAW-EB4)</name>
    <dbReference type="NCBI Taxonomy" id="458817"/>
    <lineage>
        <taxon>Bacteria</taxon>
        <taxon>Pseudomonadati</taxon>
        <taxon>Pseudomonadota</taxon>
        <taxon>Gammaproteobacteria</taxon>
        <taxon>Alteromonadales</taxon>
        <taxon>Shewanellaceae</taxon>
        <taxon>Shewanella</taxon>
    </lineage>
</organism>
<dbReference type="KEGG" id="shl:Shal_2211"/>
<feature type="domain" description="HPP transmembrane region" evidence="2">
    <location>
        <begin position="18"/>
        <end position="166"/>
    </location>
</feature>
<keyword evidence="1" id="KW-1133">Transmembrane helix</keyword>
<dbReference type="EMBL" id="CP000931">
    <property type="protein sequence ID" value="ABZ76770.1"/>
    <property type="molecule type" value="Genomic_DNA"/>
</dbReference>
<evidence type="ECO:0000313" key="4">
    <source>
        <dbReference type="Proteomes" id="UP000001317"/>
    </source>
</evidence>
<dbReference type="InterPro" id="IPR058581">
    <property type="entry name" value="TM_HPP"/>
</dbReference>
<dbReference type="Pfam" id="PF04982">
    <property type="entry name" value="TM_HPP"/>
    <property type="match status" value="1"/>
</dbReference>
<keyword evidence="1" id="KW-0812">Transmembrane</keyword>
<dbReference type="STRING" id="458817.Shal_2211"/>